<evidence type="ECO:0000313" key="1">
    <source>
        <dbReference type="EMBL" id="SOQ35289.1"/>
    </source>
</evidence>
<dbReference type="Gene3D" id="1.25.10.20">
    <property type="entry name" value="Vitellinogen, superhelical"/>
    <property type="match status" value="1"/>
</dbReference>
<gene>
    <name evidence="1" type="ORF">SFRICE_022996</name>
</gene>
<sequence>MLLKIARKGIDADNIVRNASLIHSLDFIDLLKGTLHCEQRAQALALALSGYFQFWRRRDVGAPDQRVGVETATAGHEVSGSSPGSGKVGTNGLFSVFQKILSNSTESEMVPNIWQRARPLLHETYNTNGKNTISRLNQETLISIFNDLVLGTSYELETARNIFLEVLPHARSDACVRFIKYLVLEEKCGLKCICEMG</sequence>
<reference evidence="1" key="1">
    <citation type="submission" date="2016-07" db="EMBL/GenBank/DDBJ databases">
        <authorList>
            <person name="Bretaudeau A."/>
        </authorList>
    </citation>
    <scope>NUCLEOTIDE SEQUENCE</scope>
    <source>
        <strain evidence="1">Rice</strain>
        <tissue evidence="1">Whole body</tissue>
    </source>
</reference>
<protein>
    <submittedName>
        <fullName evidence="1">SFRICE_022996</fullName>
    </submittedName>
</protein>
<organism evidence="1">
    <name type="scientific">Spodoptera frugiperda</name>
    <name type="common">Fall armyworm</name>
    <dbReference type="NCBI Taxonomy" id="7108"/>
    <lineage>
        <taxon>Eukaryota</taxon>
        <taxon>Metazoa</taxon>
        <taxon>Ecdysozoa</taxon>
        <taxon>Arthropoda</taxon>
        <taxon>Hexapoda</taxon>
        <taxon>Insecta</taxon>
        <taxon>Pterygota</taxon>
        <taxon>Neoptera</taxon>
        <taxon>Endopterygota</taxon>
        <taxon>Lepidoptera</taxon>
        <taxon>Glossata</taxon>
        <taxon>Ditrysia</taxon>
        <taxon>Noctuoidea</taxon>
        <taxon>Noctuidae</taxon>
        <taxon>Amphipyrinae</taxon>
        <taxon>Spodoptera</taxon>
    </lineage>
</organism>
<dbReference type="AlphaFoldDB" id="A0A2H1V3B4"/>
<dbReference type="EMBL" id="ODYU01000456">
    <property type="protein sequence ID" value="SOQ35289.1"/>
    <property type="molecule type" value="Genomic_DNA"/>
</dbReference>
<dbReference type="InterPro" id="IPR011030">
    <property type="entry name" value="Lipovitellin_superhlx_dom"/>
</dbReference>
<proteinExistence type="predicted"/>
<name>A0A2H1V3B4_SPOFR</name>
<accession>A0A2H1V3B4</accession>